<dbReference type="EMBL" id="CP002360">
    <property type="protein sequence ID" value="AEE97701.1"/>
    <property type="molecule type" value="Genomic_DNA"/>
</dbReference>
<dbReference type="AlphaFoldDB" id="F3ZY05"/>
<reference evidence="1 2" key="2">
    <citation type="journal article" date="2011" name="Stand. Genomic Sci.">
        <title>Complete genome sequence of Mahella australiensis type strain (50-1 BON).</title>
        <authorList>
            <person name="Sikorski J."/>
            <person name="Teshima H."/>
            <person name="Nolan M."/>
            <person name="Lucas S."/>
            <person name="Hammon N."/>
            <person name="Deshpande S."/>
            <person name="Cheng J.F."/>
            <person name="Pitluck S."/>
            <person name="Liolios K."/>
            <person name="Pagani I."/>
            <person name="Ivanova N."/>
            <person name="Huntemann M."/>
            <person name="Mavromatis K."/>
            <person name="Ovchinikova G."/>
            <person name="Pati A."/>
            <person name="Tapia R."/>
            <person name="Han C."/>
            <person name="Goodwin L."/>
            <person name="Chen A."/>
            <person name="Palaniappan K."/>
            <person name="Land M."/>
            <person name="Hauser L."/>
            <person name="Ngatchou-Djao O.D."/>
            <person name="Rohde M."/>
            <person name="Pukall R."/>
            <person name="Spring S."/>
            <person name="Abt B."/>
            <person name="Goker M."/>
            <person name="Detter J.C."/>
            <person name="Woyke T."/>
            <person name="Bristow J."/>
            <person name="Markowitz V."/>
            <person name="Hugenholtz P."/>
            <person name="Eisen J.A."/>
            <person name="Kyrpides N.C."/>
            <person name="Klenk H.P."/>
            <person name="Lapidus A."/>
        </authorList>
    </citation>
    <scope>NUCLEOTIDE SEQUENCE [LARGE SCALE GENOMIC DNA]</scope>
    <source>
        <strain evidence="2">DSM 15567 / CIP 107919 / 50-1 BON</strain>
    </source>
</reference>
<dbReference type="HOGENOM" id="CLU_3312362_0_0_9"/>
<keyword evidence="2" id="KW-1185">Reference proteome</keyword>
<name>F3ZY05_MAHA5</name>
<accession>F3ZY05</accession>
<evidence type="ECO:0000313" key="1">
    <source>
        <dbReference type="EMBL" id="AEE97701.1"/>
    </source>
</evidence>
<reference evidence="2" key="1">
    <citation type="submission" date="2010-11" db="EMBL/GenBank/DDBJ databases">
        <title>The complete genome of Mahella australiensis DSM 15567.</title>
        <authorList>
            <consortium name="US DOE Joint Genome Institute (JGI-PGF)"/>
            <person name="Lucas S."/>
            <person name="Copeland A."/>
            <person name="Lapidus A."/>
            <person name="Bruce D."/>
            <person name="Goodwin L."/>
            <person name="Pitluck S."/>
            <person name="Kyrpides N."/>
            <person name="Mavromatis K."/>
            <person name="Pagani I."/>
            <person name="Ivanova N."/>
            <person name="Teshima H."/>
            <person name="Brettin T."/>
            <person name="Detter J.C."/>
            <person name="Han C."/>
            <person name="Tapia R."/>
            <person name="Land M."/>
            <person name="Hauser L."/>
            <person name="Markowitz V."/>
            <person name="Cheng J.-F."/>
            <person name="Hugenholtz P."/>
            <person name="Woyke T."/>
            <person name="Wu D."/>
            <person name="Spring S."/>
            <person name="Pukall R."/>
            <person name="Steenblock K."/>
            <person name="Schneider S."/>
            <person name="Klenk H.-P."/>
            <person name="Eisen J.A."/>
        </authorList>
    </citation>
    <scope>NUCLEOTIDE SEQUENCE [LARGE SCALE GENOMIC DNA]</scope>
    <source>
        <strain evidence="2">DSM 15567 / CIP 107919 / 50-1 BON</strain>
    </source>
</reference>
<evidence type="ECO:0000313" key="2">
    <source>
        <dbReference type="Proteomes" id="UP000008457"/>
    </source>
</evidence>
<dbReference type="KEGG" id="mas:Mahau_2555"/>
<dbReference type="Proteomes" id="UP000008457">
    <property type="component" value="Chromosome"/>
</dbReference>
<sequence>MYRSIAREHAGSAGVGERGEHIKVIHTYLGGLRGSAKVG</sequence>
<gene>
    <name evidence="1" type="ordered locus">Mahau_2555</name>
</gene>
<organism evidence="1 2">
    <name type="scientific">Mahella australiensis (strain DSM 15567 / CIP 107919 / 50-1 BON)</name>
    <dbReference type="NCBI Taxonomy" id="697281"/>
    <lineage>
        <taxon>Bacteria</taxon>
        <taxon>Bacillati</taxon>
        <taxon>Bacillota</taxon>
        <taxon>Clostridia</taxon>
        <taxon>Thermoanaerobacterales</taxon>
        <taxon>Thermoanaerobacterales Family IV. Incertae Sedis</taxon>
        <taxon>Mahella</taxon>
    </lineage>
</organism>
<proteinExistence type="predicted"/>
<protein>
    <submittedName>
        <fullName evidence="1">Uncharacterized protein</fullName>
    </submittedName>
</protein>